<dbReference type="EMBL" id="JAHYBZ010000004">
    <property type="protein sequence ID" value="MBW6398549.1"/>
    <property type="molecule type" value="Genomic_DNA"/>
</dbReference>
<evidence type="ECO:0000313" key="2">
    <source>
        <dbReference type="EMBL" id="MBW6398549.1"/>
    </source>
</evidence>
<gene>
    <name evidence="2" type="ORF">KPL78_11860</name>
</gene>
<protein>
    <submittedName>
        <fullName evidence="2">Uncharacterized protein</fullName>
    </submittedName>
</protein>
<evidence type="ECO:0000313" key="3">
    <source>
        <dbReference type="Proteomes" id="UP001196565"/>
    </source>
</evidence>
<organism evidence="2 3">
    <name type="scientific">Roseomonas alba</name>
    <dbReference type="NCBI Taxonomy" id="2846776"/>
    <lineage>
        <taxon>Bacteria</taxon>
        <taxon>Pseudomonadati</taxon>
        <taxon>Pseudomonadota</taxon>
        <taxon>Alphaproteobacteria</taxon>
        <taxon>Acetobacterales</taxon>
        <taxon>Roseomonadaceae</taxon>
        <taxon>Roseomonas</taxon>
    </lineage>
</organism>
<dbReference type="RefSeq" id="WP_219763173.1">
    <property type="nucleotide sequence ID" value="NZ_JAHYBZ010000004.1"/>
</dbReference>
<proteinExistence type="predicted"/>
<accession>A0ABS7A8E2</accession>
<name>A0ABS7A8E2_9PROT</name>
<keyword evidence="3" id="KW-1185">Reference proteome</keyword>
<evidence type="ECO:0000256" key="1">
    <source>
        <dbReference type="SAM" id="MobiDB-lite"/>
    </source>
</evidence>
<reference evidence="2 3" key="1">
    <citation type="submission" date="2021-07" db="EMBL/GenBank/DDBJ databases">
        <authorList>
            <person name="So Y."/>
        </authorList>
    </citation>
    <scope>NUCLEOTIDE SEQUENCE [LARGE SCALE GENOMIC DNA]</scope>
    <source>
        <strain evidence="2 3">HJA6</strain>
    </source>
</reference>
<sequence>MPTDLTVRSVSAAEPARTIERVVAAATAPLPEVTAPATPNPRLRLDSGLGMVVLEFRGTAGEVANTIPSSRAIEAYRAAALTDAPMPLGVPPRMAAPALPEAAPTLEPAPQSSPAPADA</sequence>
<comment type="caution">
    <text evidence="2">The sequence shown here is derived from an EMBL/GenBank/DDBJ whole genome shotgun (WGS) entry which is preliminary data.</text>
</comment>
<dbReference type="Proteomes" id="UP001196565">
    <property type="component" value="Unassembled WGS sequence"/>
</dbReference>
<feature type="region of interest" description="Disordered" evidence="1">
    <location>
        <begin position="92"/>
        <end position="119"/>
    </location>
</feature>